<dbReference type="PANTHER" id="PTHR32309">
    <property type="entry name" value="TYROSINE-PROTEIN KINASE"/>
    <property type="match status" value="1"/>
</dbReference>
<dbReference type="EMBL" id="JAEMHK010000014">
    <property type="protein sequence ID" value="MBJ6801932.1"/>
    <property type="molecule type" value="Genomic_DNA"/>
</dbReference>
<feature type="transmembrane region" description="Helical" evidence="6">
    <location>
        <begin position="26"/>
        <end position="44"/>
    </location>
</feature>
<keyword evidence="2" id="KW-1003">Cell membrane</keyword>
<evidence type="ECO:0000259" key="7">
    <source>
        <dbReference type="Pfam" id="PF02706"/>
    </source>
</evidence>
<evidence type="ECO:0000313" key="9">
    <source>
        <dbReference type="EMBL" id="MBJ6801932.1"/>
    </source>
</evidence>
<name>A0ABS0YW12_9BACT</name>
<sequence length="390" mass="42552">MQSPEKNQQEINLLELANVLARRKMIIIKITTVLAIASIAYSLFLPNVYTATARVLVPQKEAGSGISALIGQAGGIASLATGGLSGGGDLYVAIVKSRSVSDAVINRLDLRKVYEKDDMERTRDALFDAVKVQSSKEGIITISTSDKNPRRSAQLANTVVDELGKATVRLNLTKAGAERMFLEKRLEVVKKDLSVAEEAVKNFATQNKVVHLESQAQASITGIARLKADLAGKQVQLSVLRNTRTEESPEVKAAEAGIGQLKAEISRMTGAGGEGDSIPSVGRMPSVGLEYARKLRELKIQEAVYEQLTKQYEIAKFNESKDSSSLQVLDEAVVPTRKSKPLRSQLVIMVTFAGLFGSTILVFLLEFLDRLPEDDKKLMGRIREQLLSLR</sequence>
<accession>A0ABS0YW12</accession>
<feature type="domain" description="Tyrosine-protein kinase G-rich" evidence="8">
    <location>
        <begin position="295"/>
        <end position="365"/>
    </location>
</feature>
<organism evidence="9 10">
    <name type="scientific">Geomonas propionica</name>
    <dbReference type="NCBI Taxonomy" id="2798582"/>
    <lineage>
        <taxon>Bacteria</taxon>
        <taxon>Pseudomonadati</taxon>
        <taxon>Thermodesulfobacteriota</taxon>
        <taxon>Desulfuromonadia</taxon>
        <taxon>Geobacterales</taxon>
        <taxon>Geobacteraceae</taxon>
        <taxon>Geomonas</taxon>
    </lineage>
</organism>
<comment type="caution">
    <text evidence="9">The sequence shown here is derived from an EMBL/GenBank/DDBJ whole genome shotgun (WGS) entry which is preliminary data.</text>
</comment>
<feature type="domain" description="Polysaccharide chain length determinant N-terminal" evidence="7">
    <location>
        <begin position="9"/>
        <end position="107"/>
    </location>
</feature>
<dbReference type="InterPro" id="IPR032807">
    <property type="entry name" value="GNVR"/>
</dbReference>
<evidence type="ECO:0000256" key="5">
    <source>
        <dbReference type="ARBA" id="ARBA00023136"/>
    </source>
</evidence>
<dbReference type="InterPro" id="IPR003856">
    <property type="entry name" value="LPS_length_determ_N"/>
</dbReference>
<evidence type="ECO:0000256" key="3">
    <source>
        <dbReference type="ARBA" id="ARBA00022692"/>
    </source>
</evidence>
<evidence type="ECO:0000256" key="6">
    <source>
        <dbReference type="SAM" id="Phobius"/>
    </source>
</evidence>
<reference evidence="9 10" key="1">
    <citation type="submission" date="2020-12" db="EMBL/GenBank/DDBJ databases">
        <title>Geomonas sp. Red259, isolated from paddy soil.</title>
        <authorList>
            <person name="Xu Z."/>
            <person name="Zhang Z."/>
            <person name="Masuda Y."/>
            <person name="Itoh H."/>
            <person name="Senoo K."/>
        </authorList>
    </citation>
    <scope>NUCLEOTIDE SEQUENCE [LARGE SCALE GENOMIC DNA]</scope>
    <source>
        <strain evidence="9 10">Red259</strain>
    </source>
</reference>
<evidence type="ECO:0000256" key="4">
    <source>
        <dbReference type="ARBA" id="ARBA00022989"/>
    </source>
</evidence>
<dbReference type="Pfam" id="PF13807">
    <property type="entry name" value="GNVR"/>
    <property type="match status" value="1"/>
</dbReference>
<keyword evidence="10" id="KW-1185">Reference proteome</keyword>
<dbReference type="InterPro" id="IPR050445">
    <property type="entry name" value="Bact_polysacc_biosynth/exp"/>
</dbReference>
<protein>
    <submittedName>
        <fullName evidence="9">Lipopolysaccharide biosynthesis protein</fullName>
    </submittedName>
</protein>
<evidence type="ECO:0000313" key="10">
    <source>
        <dbReference type="Proteomes" id="UP000641025"/>
    </source>
</evidence>
<evidence type="ECO:0000259" key="8">
    <source>
        <dbReference type="Pfam" id="PF13807"/>
    </source>
</evidence>
<evidence type="ECO:0000256" key="1">
    <source>
        <dbReference type="ARBA" id="ARBA00004651"/>
    </source>
</evidence>
<comment type="subcellular location">
    <subcellularLocation>
        <location evidence="1">Cell membrane</location>
        <topology evidence="1">Multi-pass membrane protein</topology>
    </subcellularLocation>
</comment>
<evidence type="ECO:0000256" key="2">
    <source>
        <dbReference type="ARBA" id="ARBA00022475"/>
    </source>
</evidence>
<keyword evidence="3 6" id="KW-0812">Transmembrane</keyword>
<dbReference type="Proteomes" id="UP000641025">
    <property type="component" value="Unassembled WGS sequence"/>
</dbReference>
<proteinExistence type="predicted"/>
<feature type="transmembrane region" description="Helical" evidence="6">
    <location>
        <begin position="346"/>
        <end position="368"/>
    </location>
</feature>
<dbReference type="Pfam" id="PF02706">
    <property type="entry name" value="Wzz"/>
    <property type="match status" value="1"/>
</dbReference>
<gene>
    <name evidence="9" type="ORF">JFN90_17530</name>
</gene>
<dbReference type="PANTHER" id="PTHR32309:SF13">
    <property type="entry name" value="FERRIC ENTEROBACTIN TRANSPORT PROTEIN FEPE"/>
    <property type="match status" value="1"/>
</dbReference>
<keyword evidence="5 6" id="KW-0472">Membrane</keyword>
<keyword evidence="4 6" id="KW-1133">Transmembrane helix</keyword>